<evidence type="ECO:0000313" key="2">
    <source>
        <dbReference type="EMBL" id="SUB15435.1"/>
    </source>
</evidence>
<dbReference type="GeneID" id="66824928"/>
<keyword evidence="3" id="KW-1185">Reference proteome</keyword>
<organism evidence="2 3">
    <name type="scientific">Enterobacter agglomerans</name>
    <name type="common">Erwinia herbicola</name>
    <name type="synonym">Pantoea agglomerans</name>
    <dbReference type="NCBI Taxonomy" id="549"/>
    <lineage>
        <taxon>Bacteria</taxon>
        <taxon>Pseudomonadati</taxon>
        <taxon>Pseudomonadota</taxon>
        <taxon>Gammaproteobacteria</taxon>
        <taxon>Enterobacterales</taxon>
        <taxon>Erwiniaceae</taxon>
        <taxon>Pantoea</taxon>
        <taxon>Pantoea agglomerans group</taxon>
    </lineage>
</organism>
<gene>
    <name evidence="2" type="ORF">NCTC9381_01318</name>
</gene>
<sequence length="98" mass="11252">MSRAPLAPNLDLCIVGTLNQDFDVITGADTMDGAIDVVVDEASPEERCNLRKEINDFLKLSEEEIKEEFSQRWQDISPDYASSFLLYFLESIKRYDQK</sequence>
<dbReference type="InterPro" id="IPR041129">
    <property type="entry name" value="CdiI_2"/>
</dbReference>
<reference evidence="2 3" key="1">
    <citation type="submission" date="2018-06" db="EMBL/GenBank/DDBJ databases">
        <authorList>
            <consortium name="Pathogen Informatics"/>
            <person name="Doyle S."/>
        </authorList>
    </citation>
    <scope>NUCLEOTIDE SEQUENCE [LARGE SCALE GENOMIC DNA]</scope>
    <source>
        <strain evidence="2 3">NCTC9381</strain>
    </source>
</reference>
<evidence type="ECO:0000259" key="1">
    <source>
        <dbReference type="Pfam" id="PF18593"/>
    </source>
</evidence>
<dbReference type="RefSeq" id="WP_073970670.1">
    <property type="nucleotide sequence ID" value="NZ_CP077366.1"/>
</dbReference>
<dbReference type="Proteomes" id="UP000254640">
    <property type="component" value="Unassembled WGS sequence"/>
</dbReference>
<dbReference type="STRING" id="549.BEE12_02360"/>
<proteinExistence type="predicted"/>
<protein>
    <recommendedName>
        <fullName evidence="1">CdiI immunity protein domain-containing protein</fullName>
    </recommendedName>
</protein>
<accession>A0A379AC09</accession>
<dbReference type="AlphaFoldDB" id="A0A379AC09"/>
<evidence type="ECO:0000313" key="3">
    <source>
        <dbReference type="Proteomes" id="UP000254640"/>
    </source>
</evidence>
<name>A0A379AC09_ENTAG</name>
<feature type="domain" description="CdiI immunity protein" evidence="1">
    <location>
        <begin position="8"/>
        <end position="93"/>
    </location>
</feature>
<dbReference type="Pfam" id="PF18593">
    <property type="entry name" value="CdiI_2"/>
    <property type="match status" value="1"/>
</dbReference>
<dbReference type="EMBL" id="UGSO01000001">
    <property type="protein sequence ID" value="SUB15435.1"/>
    <property type="molecule type" value="Genomic_DNA"/>
</dbReference>